<feature type="region of interest" description="Disordered" evidence="2">
    <location>
        <begin position="1495"/>
        <end position="1517"/>
    </location>
</feature>
<dbReference type="GO" id="GO:0004721">
    <property type="term" value="F:phosphoprotein phosphatase activity"/>
    <property type="evidence" value="ECO:0007669"/>
    <property type="project" value="UniProtKB-KW"/>
</dbReference>
<feature type="domain" description="Fibronectin type-III" evidence="4">
    <location>
        <begin position="671"/>
        <end position="758"/>
    </location>
</feature>
<keyword evidence="1" id="KW-0378">Hydrolase</keyword>
<keyword evidence="3" id="KW-0472">Membrane</keyword>
<dbReference type="InterPro" id="IPR029021">
    <property type="entry name" value="Prot-tyrosine_phosphatase-like"/>
</dbReference>
<dbReference type="CDD" id="cd00063">
    <property type="entry name" value="FN3"/>
    <property type="match status" value="12"/>
</dbReference>
<sequence>VVNVSPGTQYTVTVTAAVSSNISPGVSRMINTNESYKEVCPYPDPVFSQVMRLPDAPETLLTDFTSGSTYNIKPGLVTNLSAYAQNHTSVMVTWYLPHRINGLITKFAVKAKHARTGQTVRMLEVNAEDIMTGALPHCNDAADILSRATPSPLEITASSPPVTLSAVPPAAAWSVPISVGVDQLRPYTAYLFEVSAFTSDGEGQIASTMVRMPESPEDPPQNFSILSMTSRSISVSWNSPNIITGRFSYVLYLYGPTFLYENSTSDMQFAFTGLTPYTKYRIAVRAKAAGETGPAAHDDIITPAEPSAVQDLVAIAEDSVSIRVSWKSPAQPNGPITQYRLLVLVDEALLQDITLTGENPFTEYTFRVTASTTVGEGPATDITEKTREQPSSVLDVSYENISSTSIRVSWVPPLNPNGRITHYTVYGLKLQTNMALKWVSNSTDILITLDKYTSYKLRVAASTAVGESSLSEDDDIFVLTLEDPDSPPVNLTVVDTSPSAATLTWSAPERANGMIQRYEVLYENESFSAMINTTTNRVTLINLKPFSYYNVSVKAYTRYGHGNQMSDTLWLLSGEDSPPYGLAYDAVSPSEVNVTWQPPLMPNGVIIEYSLELWNSTHYLNLTSKNNYIHITHLRKYAQYRVTVQAHTRVGPGNHSSEPLNITTLEDPSTAPQFLKTRKLSDYKVELSWQPPLEANSDILFYIVRVNETFELEQNVTGTSVVINVDSESRYNASVSSWTRLGDGGVLIHISFTTTAAPFDPPQNVTLVNVTASSVTLMWYPPTEPNGIIVHFTIYYSYNNSVAEKPSDSVRNLSAQIFSSTTIIVSWDPPLEPNGRPFYLLTLQEAGISPDTSSQGTPAVNKTTKHKTSENIYLFTRLRKYFPYVVTVTPATDAGAAYNHTSTMYLRTKEDPSSAPLLVSTRNLSSSSIAVVWQRPLEANGEITEFTLTLFGPGGSNTTHTPNTSFILTDLLPYTAYNLTITASTRKGSGPYLLLQLHTDEGPMSPPRNLTIYNHTAVSVWLSWEPPLEPNGVVIKYGFRIRDLITHTVTHRNSSSSSTTEYLSGFRPHSSYEISVYSYTRMGHGDQFSSPVTFTTNESSDAVGNLSCSGVSWDSIQLSWELPANPNGQILFYEILVEVDSQSFTHQTHTADYTVTGLSPDQEYALNVAAVNSAGPGDRVNCTAFTLSESSDGSEENSVTLQSLAKYRNYRFKVAAVTNAGVGEYTQWIYATTLAGPDAPPRGLQVTPTSSGLYIAWDAPAVLSGLTSYLVHGPDMNISIVRAPGELMTVIVTNLTAFTRYAVTVTAFTGPLEHAARDGKAVGPIDFQTLEEPTDPPKNVTVSVVPEEVNRLRVTFNPPEAPNGNITAYFVYVYDDDRLVKNVSVTITQGEHNTVAAVIEGLKGGQNYSIQPAKPTQRPQAVMGHGGVAMVTHRSITIRMPACFYSDDNGPITKIQVIVAESSMENLTNWRTAFFTRPAPYLTDAGFPNPSCSLGDRASHMNPQSGGGSVPGDSRSTMTKKEVMQGTYVIGENDNCLEENNTEHFCNGPLKSNVFYFRFRATNINGQYTDSEYSELVKTSDGLLTRDEQIILGVLLSFFLAVLIIIILCCSVLHQRKKEGGTYSPREAEIIETKCKLDQLIAVADLELKQEKLNLLSYRKSLPVNKKSFLQHVEDLCATDNAKFQEEFAELPKLLQDLATTDADLPWNKSKNRFPNIKP</sequence>
<dbReference type="STRING" id="144197.ENSSPAP00000015444"/>
<feature type="domain" description="Fibronectin type-III" evidence="4">
    <location>
        <begin position="1102"/>
        <end position="1190"/>
    </location>
</feature>
<reference evidence="5" key="1">
    <citation type="submission" date="2023-09" db="UniProtKB">
        <authorList>
            <consortium name="Ensembl"/>
        </authorList>
    </citation>
    <scope>IDENTIFICATION</scope>
</reference>
<dbReference type="InterPro" id="IPR050713">
    <property type="entry name" value="RTP_Phos/Ushers"/>
</dbReference>
<dbReference type="Ensembl" id="ENSSPAT00000015693.1">
    <property type="protein sequence ID" value="ENSSPAP00000015444.1"/>
    <property type="gene ID" value="ENSSPAG00000011585.1"/>
</dbReference>
<dbReference type="PANTHER" id="PTHR46957:SF1">
    <property type="entry name" value="PHOSPHATIDYLINOSITOL PHOSPHATASE PTPRQ"/>
    <property type="match status" value="1"/>
</dbReference>
<feature type="domain" description="Fibronectin type-III" evidence="4">
    <location>
        <begin position="578"/>
        <end position="667"/>
    </location>
</feature>
<accession>A0A3B5AC43</accession>
<feature type="domain" description="Fibronectin type-III" evidence="4">
    <location>
        <begin position="308"/>
        <end position="391"/>
    </location>
</feature>
<feature type="domain" description="Fibronectin type-III" evidence="4">
    <location>
        <begin position="1336"/>
        <end position="1441"/>
    </location>
</feature>
<dbReference type="GO" id="GO:0043235">
    <property type="term" value="C:receptor complex"/>
    <property type="evidence" value="ECO:0007669"/>
    <property type="project" value="TreeGrafter"/>
</dbReference>
<feature type="domain" description="Fibronectin type-III" evidence="4">
    <location>
        <begin position="915"/>
        <end position="1003"/>
    </location>
</feature>
<dbReference type="InterPro" id="IPR013783">
    <property type="entry name" value="Ig-like_fold"/>
</dbReference>
<feature type="transmembrane region" description="Helical" evidence="3">
    <location>
        <begin position="1590"/>
        <end position="1613"/>
    </location>
</feature>
<dbReference type="SUPFAM" id="SSF52799">
    <property type="entry name" value="(Phosphotyrosine protein) phosphatases II"/>
    <property type="match status" value="1"/>
</dbReference>
<feature type="domain" description="Fibronectin type-III" evidence="4">
    <location>
        <begin position="1240"/>
        <end position="1332"/>
    </location>
</feature>
<dbReference type="InterPro" id="IPR036116">
    <property type="entry name" value="FN3_sf"/>
</dbReference>
<dbReference type="PROSITE" id="PS50853">
    <property type="entry name" value="FN3"/>
    <property type="match status" value="12"/>
</dbReference>
<dbReference type="Pfam" id="PF00041">
    <property type="entry name" value="fn3"/>
    <property type="match status" value="10"/>
</dbReference>
<dbReference type="FunFam" id="2.60.40.10:FF:000478">
    <property type="entry name" value="Protein tyrosine phosphatase, receptor type Q"/>
    <property type="match status" value="1"/>
</dbReference>
<dbReference type="SUPFAM" id="SSF49265">
    <property type="entry name" value="Fibronectin type III"/>
    <property type="match status" value="9"/>
</dbReference>
<evidence type="ECO:0000256" key="3">
    <source>
        <dbReference type="SAM" id="Phobius"/>
    </source>
</evidence>
<evidence type="ECO:0000256" key="1">
    <source>
        <dbReference type="ARBA" id="ARBA00022912"/>
    </source>
</evidence>
<dbReference type="Gene3D" id="2.60.40.10">
    <property type="entry name" value="Immunoglobulins"/>
    <property type="match status" value="15"/>
</dbReference>
<evidence type="ECO:0000259" key="4">
    <source>
        <dbReference type="PROSITE" id="PS50853"/>
    </source>
</evidence>
<evidence type="ECO:0000313" key="5">
    <source>
        <dbReference type="Ensembl" id="ENSSPAP00000015444.1"/>
    </source>
</evidence>
<dbReference type="SMART" id="SM00060">
    <property type="entry name" value="FN3"/>
    <property type="match status" value="13"/>
</dbReference>
<keyword evidence="3" id="KW-0812">Transmembrane</keyword>
<name>A0A3B5AC43_9TELE</name>
<protein>
    <submittedName>
        <fullName evidence="5">Protein tyrosine phosphatase receptor type Q</fullName>
    </submittedName>
</protein>
<dbReference type="InterPro" id="IPR003961">
    <property type="entry name" value="FN3_dom"/>
</dbReference>
<feature type="domain" description="Fibronectin type-III" evidence="4">
    <location>
        <begin position="809"/>
        <end position="911"/>
    </location>
</feature>
<feature type="domain" description="Fibronectin type-III" evidence="4">
    <location>
        <begin position="392"/>
        <end position="483"/>
    </location>
</feature>
<keyword evidence="3" id="KW-1133">Transmembrane helix</keyword>
<proteinExistence type="predicted"/>
<feature type="domain" description="Fibronectin type-III" evidence="4">
    <location>
        <begin position="487"/>
        <end position="576"/>
    </location>
</feature>
<dbReference type="Gene3D" id="3.90.190.10">
    <property type="entry name" value="Protein tyrosine phosphatase superfamily"/>
    <property type="match status" value="1"/>
</dbReference>
<dbReference type="PRINTS" id="PR00014">
    <property type="entry name" value="FNTYPEIII"/>
</dbReference>
<organism evidence="5">
    <name type="scientific">Stegastes partitus</name>
    <name type="common">bicolor damselfish</name>
    <dbReference type="NCBI Taxonomy" id="144197"/>
    <lineage>
        <taxon>Eukaryota</taxon>
        <taxon>Metazoa</taxon>
        <taxon>Chordata</taxon>
        <taxon>Craniata</taxon>
        <taxon>Vertebrata</taxon>
        <taxon>Euteleostomi</taxon>
        <taxon>Actinopterygii</taxon>
        <taxon>Neopterygii</taxon>
        <taxon>Teleostei</taxon>
        <taxon>Neoteleostei</taxon>
        <taxon>Acanthomorphata</taxon>
        <taxon>Ovalentaria</taxon>
        <taxon>Pomacentridae</taxon>
        <taxon>Stegastes</taxon>
    </lineage>
</organism>
<feature type="domain" description="Fibronectin type-III" evidence="4">
    <location>
        <begin position="219"/>
        <end position="306"/>
    </location>
</feature>
<keyword evidence="1" id="KW-0904">Protein phosphatase</keyword>
<dbReference type="GeneTree" id="ENSGT00940000167492"/>
<feature type="domain" description="Fibronectin type-III" evidence="4">
    <location>
        <begin position="1006"/>
        <end position="1099"/>
    </location>
</feature>
<evidence type="ECO:0000256" key="2">
    <source>
        <dbReference type="SAM" id="MobiDB-lite"/>
    </source>
</evidence>
<dbReference type="PANTHER" id="PTHR46957">
    <property type="entry name" value="CYTOKINE RECEPTOR"/>
    <property type="match status" value="1"/>
</dbReference>